<dbReference type="eggNOG" id="COG3595">
    <property type="taxonomic scope" value="Bacteria"/>
</dbReference>
<sequence length="284" mass="30229">MTKYLGKNFEKNTIGCFYKSTTRVRCAHKEKCAGWDRGQENQPHKTFAGVLKYYGVLAGIALGFFGVEPVKAEAVTGKIVIDGNVYGGGSVVRGNHQRSVVHRPLPCFDQITVQAGVDLVYQPGDNCSATLDADSNLHPIIETDVGGDILNVASRRSFQTEGPVQVEARSPGLNRIDILSAADAVLRDLHVPSLVIRVAGSGDVSAQGQVDLLEVIVEGSGTLDLRDLHATHAKVFAEGAADVIVYAEKSLKVNVTGAGDVLYYGRPARVEKNISGAGDVEAAE</sequence>
<evidence type="ECO:0000259" key="1">
    <source>
        <dbReference type="Pfam" id="PF10988"/>
    </source>
</evidence>
<dbReference type="STRING" id="472759.Nhal_1726"/>
<dbReference type="InterPro" id="IPR021255">
    <property type="entry name" value="DUF2807"/>
</dbReference>
<name>D5C2J1_NITHN</name>
<dbReference type="eggNOG" id="COG4726">
    <property type="taxonomic scope" value="Bacteria"/>
</dbReference>
<protein>
    <recommendedName>
        <fullName evidence="1">Putative auto-transporter adhesin head GIN domain-containing protein</fullName>
    </recommendedName>
</protein>
<dbReference type="AlphaFoldDB" id="D5C2J1"/>
<proteinExistence type="predicted"/>
<feature type="domain" description="Putative auto-transporter adhesin head GIN" evidence="1">
    <location>
        <begin position="108"/>
        <end position="267"/>
    </location>
</feature>
<evidence type="ECO:0000313" key="2">
    <source>
        <dbReference type="EMBL" id="ADE14850.1"/>
    </source>
</evidence>
<keyword evidence="3" id="KW-1185">Reference proteome</keyword>
<gene>
    <name evidence="2" type="ordered locus">Nhal_1726</name>
</gene>
<evidence type="ECO:0000313" key="3">
    <source>
        <dbReference type="Proteomes" id="UP000001844"/>
    </source>
</evidence>
<dbReference type="Gene3D" id="2.160.20.120">
    <property type="match status" value="1"/>
</dbReference>
<dbReference type="Proteomes" id="UP000001844">
    <property type="component" value="Chromosome"/>
</dbReference>
<accession>D5C2J1</accession>
<dbReference type="HOGENOM" id="CLU_979455_0_0_6"/>
<dbReference type="Pfam" id="PF10988">
    <property type="entry name" value="DUF2807"/>
    <property type="match status" value="1"/>
</dbReference>
<organism evidence="2 3">
    <name type="scientific">Nitrosococcus halophilus (strain Nc4)</name>
    <dbReference type="NCBI Taxonomy" id="472759"/>
    <lineage>
        <taxon>Bacteria</taxon>
        <taxon>Pseudomonadati</taxon>
        <taxon>Pseudomonadota</taxon>
        <taxon>Gammaproteobacteria</taxon>
        <taxon>Chromatiales</taxon>
        <taxon>Chromatiaceae</taxon>
        <taxon>Nitrosococcus</taxon>
    </lineage>
</organism>
<dbReference type="OrthoDB" id="7057818at2"/>
<dbReference type="RefSeq" id="WP_013032737.1">
    <property type="nucleotide sequence ID" value="NC_013960.1"/>
</dbReference>
<reference evidence="3" key="1">
    <citation type="submission" date="2010-04" db="EMBL/GenBank/DDBJ databases">
        <title>Complete genome sequence of Nitrosococcus halophilus Nc4, a salt-adapted, aerobic obligate ammonia-oxidizing sulfur purple bacterium.</title>
        <authorList>
            <consortium name="US DOE Joint Genome Institute"/>
            <person name="Campbell M.A."/>
            <person name="Malfatti S.A."/>
            <person name="Chain P.S.G."/>
            <person name="Heidelberg J.F."/>
            <person name="Ward B.B."/>
            <person name="Klotz M.G."/>
        </authorList>
    </citation>
    <scope>NUCLEOTIDE SEQUENCE [LARGE SCALE GENOMIC DNA]</scope>
    <source>
        <strain evidence="3">Nc4</strain>
    </source>
</reference>
<dbReference type="KEGG" id="nhl:Nhal_1726"/>
<dbReference type="EMBL" id="CP001798">
    <property type="protein sequence ID" value="ADE14850.1"/>
    <property type="molecule type" value="Genomic_DNA"/>
</dbReference>